<dbReference type="EMBL" id="JAVRJZ010000012">
    <property type="protein sequence ID" value="KAK2715536.1"/>
    <property type="molecule type" value="Genomic_DNA"/>
</dbReference>
<dbReference type="PANTHER" id="PTHR43313">
    <property type="entry name" value="SHORT-CHAIN DEHYDROGENASE/REDUCTASE FAMILY 9C"/>
    <property type="match status" value="1"/>
</dbReference>
<evidence type="ECO:0000256" key="2">
    <source>
        <dbReference type="RuleBase" id="RU000363"/>
    </source>
</evidence>
<dbReference type="PANTHER" id="PTHR43313:SF36">
    <property type="entry name" value="D-BETA-HYDROXYBUTYRATE DEHYDROGENASE, MITOCHONDRIAL"/>
    <property type="match status" value="1"/>
</dbReference>
<dbReference type="GO" id="GO:0016491">
    <property type="term" value="F:oxidoreductase activity"/>
    <property type="evidence" value="ECO:0007669"/>
    <property type="project" value="UniProtKB-KW"/>
</dbReference>
<dbReference type="GO" id="GO:0008202">
    <property type="term" value="P:steroid metabolic process"/>
    <property type="evidence" value="ECO:0007669"/>
    <property type="project" value="TreeGrafter"/>
</dbReference>
<dbReference type="Pfam" id="PF00106">
    <property type="entry name" value="adh_short"/>
    <property type="match status" value="1"/>
</dbReference>
<comment type="caution">
    <text evidence="4">The sequence shown here is derived from an EMBL/GenBank/DDBJ whole genome shotgun (WGS) entry which is preliminary data.</text>
</comment>
<sequence length="370" mass="40855">MSALFSSVSTTDWASASNILNQQSPWGLIERCLLVTGISFITSYFFGWMLTIGSFGLFLLLLAIGVPLITFISYLTVTPEGKAIFVTGCDTGFGNALAKHLHSLGYVVFAGCFTKDSRGKGAVELEKEGEKTQRLFTVQLDVSSQESVTKAAKEVEQRLPKNCKGVWGIVNNAGWSTFGEVEWVPMDVYEKVASINLFGTMRVTKAFLPLIRVAKGRVVNVASILGRMGAPMRSPYCASKWGVEGFSECLRFEMRRWGVNVSVIEPGNYIAGTALYTKASVDAQAKNMWENMPEVVKDDYGKAYFDAKIDQMHGYTATGSSTIAPVIEAMTDALTRTFPSCRYQPMQLPEKIKVYVATHLPELVFDYIYT</sequence>
<keyword evidence="1" id="KW-0560">Oxidoreductase</keyword>
<evidence type="ECO:0000256" key="3">
    <source>
        <dbReference type="SAM" id="Phobius"/>
    </source>
</evidence>
<dbReference type="Gene3D" id="3.40.50.720">
    <property type="entry name" value="NAD(P)-binding Rossmann-like Domain"/>
    <property type="match status" value="1"/>
</dbReference>
<evidence type="ECO:0000313" key="4">
    <source>
        <dbReference type="EMBL" id="KAK2715537.1"/>
    </source>
</evidence>
<keyword evidence="3" id="KW-1133">Transmembrane helix</keyword>
<gene>
    <name evidence="4" type="ORF">QYM36_010204</name>
</gene>
<proteinExistence type="inferred from homology"/>
<dbReference type="InterPro" id="IPR020904">
    <property type="entry name" value="Sc_DH/Rdtase_CS"/>
</dbReference>
<keyword evidence="3" id="KW-0812">Transmembrane</keyword>
<evidence type="ECO:0000313" key="5">
    <source>
        <dbReference type="Proteomes" id="UP001187531"/>
    </source>
</evidence>
<reference evidence="4" key="1">
    <citation type="submission" date="2023-07" db="EMBL/GenBank/DDBJ databases">
        <title>Chromosome-level genome assembly of Artemia franciscana.</title>
        <authorList>
            <person name="Jo E."/>
        </authorList>
    </citation>
    <scope>NUCLEOTIDE SEQUENCE</scope>
    <source>
        <tissue evidence="4">Whole body</tissue>
    </source>
</reference>
<keyword evidence="3" id="KW-0472">Membrane</keyword>
<protein>
    <recommendedName>
        <fullName evidence="6">D-beta-hydroxybutyrate dehydrogenase, mitochondrial</fullName>
    </recommendedName>
</protein>
<comment type="similarity">
    <text evidence="2">Belongs to the short-chain dehydrogenases/reductases (SDR) family.</text>
</comment>
<accession>A0AA88I523</accession>
<dbReference type="PRINTS" id="PR00081">
    <property type="entry name" value="GDHRDH"/>
</dbReference>
<dbReference type="Proteomes" id="UP001187531">
    <property type="component" value="Unassembled WGS sequence"/>
</dbReference>
<evidence type="ECO:0000256" key="1">
    <source>
        <dbReference type="ARBA" id="ARBA00023002"/>
    </source>
</evidence>
<dbReference type="PRINTS" id="PR00080">
    <property type="entry name" value="SDRFAMILY"/>
</dbReference>
<dbReference type="PROSITE" id="PS00061">
    <property type="entry name" value="ADH_SHORT"/>
    <property type="match status" value="1"/>
</dbReference>
<dbReference type="InterPro" id="IPR036291">
    <property type="entry name" value="NAD(P)-bd_dom_sf"/>
</dbReference>
<feature type="transmembrane region" description="Helical" evidence="3">
    <location>
        <begin position="57"/>
        <end position="77"/>
    </location>
</feature>
<organism evidence="4 5">
    <name type="scientific">Artemia franciscana</name>
    <name type="common">Brine shrimp</name>
    <name type="synonym">Artemia sanfranciscana</name>
    <dbReference type="NCBI Taxonomy" id="6661"/>
    <lineage>
        <taxon>Eukaryota</taxon>
        <taxon>Metazoa</taxon>
        <taxon>Ecdysozoa</taxon>
        <taxon>Arthropoda</taxon>
        <taxon>Crustacea</taxon>
        <taxon>Branchiopoda</taxon>
        <taxon>Anostraca</taxon>
        <taxon>Artemiidae</taxon>
        <taxon>Artemia</taxon>
    </lineage>
</organism>
<feature type="transmembrane region" description="Helical" evidence="3">
    <location>
        <begin position="26"/>
        <end position="50"/>
    </location>
</feature>
<evidence type="ECO:0008006" key="6">
    <source>
        <dbReference type="Google" id="ProtNLM"/>
    </source>
</evidence>
<dbReference type="InterPro" id="IPR002347">
    <property type="entry name" value="SDR_fam"/>
</dbReference>
<keyword evidence="5" id="KW-1185">Reference proteome</keyword>
<dbReference type="EMBL" id="JAVRJZ010000012">
    <property type="protein sequence ID" value="KAK2715537.1"/>
    <property type="molecule type" value="Genomic_DNA"/>
</dbReference>
<dbReference type="AlphaFoldDB" id="A0AA88I523"/>
<dbReference type="SUPFAM" id="SSF51735">
    <property type="entry name" value="NAD(P)-binding Rossmann-fold domains"/>
    <property type="match status" value="1"/>
</dbReference>
<name>A0AA88I523_ARTSF</name>